<keyword evidence="3" id="KW-1185">Reference proteome</keyword>
<feature type="region of interest" description="Disordered" evidence="1">
    <location>
        <begin position="15"/>
        <end position="39"/>
    </location>
</feature>
<feature type="compositionally biased region" description="Polar residues" evidence="1">
    <location>
        <begin position="79"/>
        <end position="88"/>
    </location>
</feature>
<sequence>MEMRNTPLGDVPAWTSAAVLRRRPSQLSEHEGREQDEQRLDAPHNQRVVLLQILGRDEERRFVRHVEKPCVGQPLKGQQRLTGSSTRDTGGRSRTHPRRLWAVRCRRVSVLSTGWPVSTAEAWQCGGIERLSSGGCRRRKVFSALVVGKHYNFAFQVQVHVAGPSERFSSSLRPLFVRVSRLVSGQRLVHGPPFTLGFLRETVLRLGLDATTTREPLRLSRVASDHEESLRRCNLPEGIRQRKKARAMGGPTIGMRVRSVSATLQAVVVVGRCRRRRQRRSVDERTWSSAATSYGNSLTANLATTRVSLCAHQHRALPGVL</sequence>
<proteinExistence type="predicted"/>
<evidence type="ECO:0000313" key="3">
    <source>
        <dbReference type="Proteomes" id="UP000815677"/>
    </source>
</evidence>
<evidence type="ECO:0000256" key="1">
    <source>
        <dbReference type="SAM" id="MobiDB-lite"/>
    </source>
</evidence>
<evidence type="ECO:0000313" key="2">
    <source>
        <dbReference type="EMBL" id="GAT48214.1"/>
    </source>
</evidence>
<feature type="compositionally biased region" description="Basic and acidic residues" evidence="1">
    <location>
        <begin position="28"/>
        <end position="39"/>
    </location>
</feature>
<dbReference type="Proteomes" id="UP000815677">
    <property type="component" value="Unassembled WGS sequence"/>
</dbReference>
<organism evidence="2 3">
    <name type="scientific">Mycena chlorophos</name>
    <name type="common">Agaric fungus</name>
    <name type="synonym">Agaricus chlorophos</name>
    <dbReference type="NCBI Taxonomy" id="658473"/>
    <lineage>
        <taxon>Eukaryota</taxon>
        <taxon>Fungi</taxon>
        <taxon>Dikarya</taxon>
        <taxon>Basidiomycota</taxon>
        <taxon>Agaricomycotina</taxon>
        <taxon>Agaricomycetes</taxon>
        <taxon>Agaricomycetidae</taxon>
        <taxon>Agaricales</taxon>
        <taxon>Marasmiineae</taxon>
        <taxon>Mycenaceae</taxon>
        <taxon>Mycena</taxon>
    </lineage>
</organism>
<protein>
    <submittedName>
        <fullName evidence="2">Uncharacterized protein</fullName>
    </submittedName>
</protein>
<dbReference type="EMBL" id="DF844314">
    <property type="protein sequence ID" value="GAT48214.1"/>
    <property type="molecule type" value="Genomic_DNA"/>
</dbReference>
<accession>A0ABQ0LAQ3</accession>
<gene>
    <name evidence="2" type="ORF">MCHLO_05636</name>
</gene>
<name>A0ABQ0LAQ3_MYCCL</name>
<feature type="region of interest" description="Disordered" evidence="1">
    <location>
        <begin position="73"/>
        <end position="95"/>
    </location>
</feature>
<reference evidence="2" key="1">
    <citation type="submission" date="2014-09" db="EMBL/GenBank/DDBJ databases">
        <title>Genome sequence of the luminous mushroom Mycena chlorophos for searching fungal bioluminescence genes.</title>
        <authorList>
            <person name="Tanaka Y."/>
            <person name="Kasuga D."/>
            <person name="Oba Y."/>
            <person name="Hase S."/>
            <person name="Sato K."/>
            <person name="Oba Y."/>
            <person name="Sakakibara Y."/>
        </authorList>
    </citation>
    <scope>NUCLEOTIDE SEQUENCE</scope>
</reference>